<dbReference type="Proteomes" id="UP000298652">
    <property type="component" value="Chromosome 4"/>
</dbReference>
<dbReference type="AlphaFoldDB" id="A0A4U6UVK8"/>
<evidence type="ECO:0000313" key="3">
    <source>
        <dbReference type="Proteomes" id="UP000298652"/>
    </source>
</evidence>
<organism evidence="2 3">
    <name type="scientific">Setaria viridis</name>
    <name type="common">Green bristlegrass</name>
    <name type="synonym">Setaria italica subsp. viridis</name>
    <dbReference type="NCBI Taxonomy" id="4556"/>
    <lineage>
        <taxon>Eukaryota</taxon>
        <taxon>Viridiplantae</taxon>
        <taxon>Streptophyta</taxon>
        <taxon>Embryophyta</taxon>
        <taxon>Tracheophyta</taxon>
        <taxon>Spermatophyta</taxon>
        <taxon>Magnoliopsida</taxon>
        <taxon>Liliopsida</taxon>
        <taxon>Poales</taxon>
        <taxon>Poaceae</taxon>
        <taxon>PACMAD clade</taxon>
        <taxon>Panicoideae</taxon>
        <taxon>Panicodae</taxon>
        <taxon>Paniceae</taxon>
        <taxon>Cenchrinae</taxon>
        <taxon>Setaria</taxon>
    </lineage>
</organism>
<keyword evidence="3" id="KW-1185">Reference proteome</keyword>
<evidence type="ECO:0000256" key="1">
    <source>
        <dbReference type="SAM" id="MobiDB-lite"/>
    </source>
</evidence>
<protein>
    <submittedName>
        <fullName evidence="2">Uncharacterized protein</fullName>
    </submittedName>
</protein>
<name>A0A4U6UVK8_SETVI</name>
<gene>
    <name evidence="2" type="ORF">SEVIR_4G107900v2</name>
</gene>
<proteinExistence type="predicted"/>
<dbReference type="EMBL" id="CM016555">
    <property type="protein sequence ID" value="TKW20721.1"/>
    <property type="molecule type" value="Genomic_DNA"/>
</dbReference>
<reference evidence="2" key="1">
    <citation type="submission" date="2019-03" db="EMBL/GenBank/DDBJ databases">
        <title>WGS assembly of Setaria viridis.</title>
        <authorList>
            <person name="Huang P."/>
            <person name="Jenkins J."/>
            <person name="Grimwood J."/>
            <person name="Barry K."/>
            <person name="Healey A."/>
            <person name="Mamidi S."/>
            <person name="Sreedasyam A."/>
            <person name="Shu S."/>
            <person name="Feldman M."/>
            <person name="Wu J."/>
            <person name="Yu Y."/>
            <person name="Chen C."/>
            <person name="Johnson J."/>
            <person name="Rokhsar D."/>
            <person name="Baxter I."/>
            <person name="Schmutz J."/>
            <person name="Brutnell T."/>
            <person name="Kellogg E."/>
        </authorList>
    </citation>
    <scope>NUCLEOTIDE SEQUENCE [LARGE SCALE GENOMIC DNA]</scope>
</reference>
<dbReference type="Gramene" id="TKW20721">
    <property type="protein sequence ID" value="TKW20721"/>
    <property type="gene ID" value="SEVIR_4G107900v2"/>
</dbReference>
<sequence>MLVAVWCTVAAVRSPPPILSLRASFSGGDGVSSGDRLVSFFVCTGVGFKLLPWCSSFPFSAEAEHQAEVAPTSDDKDDPEDLKRVSM</sequence>
<feature type="region of interest" description="Disordered" evidence="1">
    <location>
        <begin position="65"/>
        <end position="87"/>
    </location>
</feature>
<accession>A0A4U6UVK8</accession>
<evidence type="ECO:0000313" key="2">
    <source>
        <dbReference type="EMBL" id="TKW20721.1"/>
    </source>
</evidence>